<dbReference type="AlphaFoldDB" id="A0A561EC68"/>
<reference evidence="2 3" key="1">
    <citation type="submission" date="2019-06" db="EMBL/GenBank/DDBJ databases">
        <title>Sequencing the genomes of 1000 actinobacteria strains.</title>
        <authorList>
            <person name="Klenk H.-P."/>
        </authorList>
    </citation>
    <scope>NUCLEOTIDE SEQUENCE [LARGE SCALE GENOMIC DNA]</scope>
    <source>
        <strain evidence="2 3">DSM 19560</strain>
    </source>
</reference>
<name>A0A561EC68_9MICO</name>
<dbReference type="Proteomes" id="UP000318297">
    <property type="component" value="Unassembled WGS sequence"/>
</dbReference>
<keyword evidence="2" id="KW-0540">Nuclease</keyword>
<feature type="domain" description="HNH nuclease" evidence="1">
    <location>
        <begin position="194"/>
        <end position="243"/>
    </location>
</feature>
<dbReference type="GO" id="GO:0004519">
    <property type="term" value="F:endonuclease activity"/>
    <property type="evidence" value="ECO:0007669"/>
    <property type="project" value="UniProtKB-KW"/>
</dbReference>
<keyword evidence="2" id="KW-0255">Endonuclease</keyword>
<keyword evidence="2" id="KW-0378">Hydrolase</keyword>
<protein>
    <submittedName>
        <fullName evidence="2">Putative restriction endonuclease</fullName>
    </submittedName>
</protein>
<gene>
    <name evidence="2" type="ORF">BKA23_2031</name>
</gene>
<sequence length="302" mass="34354">MLSDEQDDALRQAAMDWLRIRTNDGLDALTSEEILEFQFQGEPRRLAATQQGIWKPHDLPAALAIRTTYRAEGQERPYDDNLGVDGLFRYKWRGDDPLHSDNRALRAAKDLGKPLIWWWGVGKAVYKPIFPIYLIDEEITQQQFVVATDGLQELPETGSAVEEVLRRYIQRETLQRLHQPVFRSMVMRAYGTRCSVCELGHSVLLDAAHIVEDRHELGVAAIRNGLALCKIHHSAYDAGILGVTPDLTIKIRSDILQEVDGPLLEHGLKALNNTPLRVVPKVRKERPDPELLEIHYQKFIAS</sequence>
<keyword evidence="3" id="KW-1185">Reference proteome</keyword>
<evidence type="ECO:0000313" key="2">
    <source>
        <dbReference type="EMBL" id="TWE13202.1"/>
    </source>
</evidence>
<dbReference type="Pfam" id="PF13391">
    <property type="entry name" value="HNH_2"/>
    <property type="match status" value="1"/>
</dbReference>
<accession>A0A561EC68</accession>
<evidence type="ECO:0000259" key="1">
    <source>
        <dbReference type="Pfam" id="PF13391"/>
    </source>
</evidence>
<dbReference type="InterPro" id="IPR003615">
    <property type="entry name" value="HNH_nuc"/>
</dbReference>
<evidence type="ECO:0000313" key="3">
    <source>
        <dbReference type="Proteomes" id="UP000318297"/>
    </source>
</evidence>
<organism evidence="2 3">
    <name type="scientific">Rudaeicoccus suwonensis</name>
    <dbReference type="NCBI Taxonomy" id="657409"/>
    <lineage>
        <taxon>Bacteria</taxon>
        <taxon>Bacillati</taxon>
        <taxon>Actinomycetota</taxon>
        <taxon>Actinomycetes</taxon>
        <taxon>Micrococcales</taxon>
        <taxon>Dermacoccaceae</taxon>
        <taxon>Rudaeicoccus</taxon>
    </lineage>
</organism>
<proteinExistence type="predicted"/>
<comment type="caution">
    <text evidence="2">The sequence shown here is derived from an EMBL/GenBank/DDBJ whole genome shotgun (WGS) entry which is preliminary data.</text>
</comment>
<dbReference type="EMBL" id="VIVQ01000001">
    <property type="protein sequence ID" value="TWE13202.1"/>
    <property type="molecule type" value="Genomic_DNA"/>
</dbReference>
<dbReference type="OrthoDB" id="4464809at2"/>